<evidence type="ECO:0000313" key="2">
    <source>
        <dbReference type="Proteomes" id="UP000008367"/>
    </source>
</evidence>
<reference evidence="1 2" key="1">
    <citation type="submission" date="2012-10" db="EMBL/GenBank/DDBJ databases">
        <title>Genome sequence of Vibrio Cholerae HENC-02.</title>
        <authorList>
            <person name="Eppinger M."/>
            <person name="Hasan N.A."/>
            <person name="Sengamalay N."/>
            <person name="Hine E."/>
            <person name="Su Q."/>
            <person name="Daugherty S.C."/>
            <person name="Young S."/>
            <person name="Sadzewicz L."/>
            <person name="Tallon L."/>
            <person name="Cebula T.A."/>
            <person name="Ravel J."/>
            <person name="Colwell R.R."/>
        </authorList>
    </citation>
    <scope>NUCLEOTIDE SEQUENCE [LARGE SCALE GENOMIC DNA]</scope>
    <source>
        <strain evidence="1 2">HENC-02</strain>
    </source>
</reference>
<sequence>MTHLPESFLANLDFYF</sequence>
<gene>
    <name evidence="1" type="ORF">VCHENC02_3666A</name>
</gene>
<proteinExistence type="predicted"/>
<evidence type="ECO:0000313" key="1">
    <source>
        <dbReference type="EMBL" id="EKM30617.1"/>
    </source>
</evidence>
<name>A0A454CW45_VIBHA</name>
<feature type="non-terminal residue" evidence="1">
    <location>
        <position position="16"/>
    </location>
</feature>
<dbReference type="EMBL" id="AJSR01001569">
    <property type="protein sequence ID" value="EKM30617.1"/>
    <property type="molecule type" value="Genomic_DNA"/>
</dbReference>
<organism evidence="1 2">
    <name type="scientific">Vibrio harveyi</name>
    <name type="common">Beneckea harveyi</name>
    <dbReference type="NCBI Taxonomy" id="669"/>
    <lineage>
        <taxon>Bacteria</taxon>
        <taxon>Pseudomonadati</taxon>
        <taxon>Pseudomonadota</taxon>
        <taxon>Gammaproteobacteria</taxon>
        <taxon>Vibrionales</taxon>
        <taxon>Vibrionaceae</taxon>
        <taxon>Vibrio</taxon>
    </lineage>
</organism>
<dbReference type="Proteomes" id="UP000008367">
    <property type="component" value="Unassembled WGS sequence"/>
</dbReference>
<protein>
    <submittedName>
        <fullName evidence="1">Uncharacterized protein</fullName>
    </submittedName>
</protein>
<comment type="caution">
    <text evidence="1">The sequence shown here is derived from an EMBL/GenBank/DDBJ whole genome shotgun (WGS) entry which is preliminary data.</text>
</comment>
<accession>A0A454CW45</accession>
<dbReference type="AlphaFoldDB" id="A0A454CW45"/>